<dbReference type="InterPro" id="IPR029063">
    <property type="entry name" value="SAM-dependent_MTases_sf"/>
</dbReference>
<dbReference type="Gene3D" id="3.40.50.150">
    <property type="entry name" value="Vaccinia Virus protein VP39"/>
    <property type="match status" value="1"/>
</dbReference>
<dbReference type="PANTHER" id="PTHR43861">
    <property type="entry name" value="TRANS-ACONITATE 2-METHYLTRANSFERASE-RELATED"/>
    <property type="match status" value="1"/>
</dbReference>
<accession>A0A931J2Q9</accession>
<dbReference type="Pfam" id="PF13649">
    <property type="entry name" value="Methyltransf_25"/>
    <property type="match status" value="1"/>
</dbReference>
<dbReference type="AlphaFoldDB" id="A0A931J2Q9"/>
<keyword evidence="5" id="KW-1185">Reference proteome</keyword>
<feature type="domain" description="Methyltransferase" evidence="3">
    <location>
        <begin position="49"/>
        <end position="138"/>
    </location>
</feature>
<evidence type="ECO:0000259" key="3">
    <source>
        <dbReference type="Pfam" id="PF13649"/>
    </source>
</evidence>
<comment type="caution">
    <text evidence="4">The sequence shown here is derived from an EMBL/GenBank/DDBJ whole genome shotgun (WGS) entry which is preliminary data.</text>
</comment>
<proteinExistence type="predicted"/>
<evidence type="ECO:0000256" key="2">
    <source>
        <dbReference type="ARBA" id="ARBA00022679"/>
    </source>
</evidence>
<keyword evidence="1 4" id="KW-0489">Methyltransferase</keyword>
<evidence type="ECO:0000313" key="4">
    <source>
        <dbReference type="EMBL" id="MBH9577075.1"/>
    </source>
</evidence>
<evidence type="ECO:0000313" key="5">
    <source>
        <dbReference type="Proteomes" id="UP000613266"/>
    </source>
</evidence>
<reference evidence="4" key="1">
    <citation type="submission" date="2020-12" db="EMBL/GenBank/DDBJ databases">
        <title>The genome sequence of Inhella sp. 1Y17.</title>
        <authorList>
            <person name="Liu Y."/>
        </authorList>
    </citation>
    <scope>NUCLEOTIDE SEQUENCE</scope>
    <source>
        <strain evidence="4">1Y17</strain>
    </source>
</reference>
<dbReference type="GO" id="GO:0032259">
    <property type="term" value="P:methylation"/>
    <property type="evidence" value="ECO:0007669"/>
    <property type="project" value="UniProtKB-KW"/>
</dbReference>
<sequence length="212" mass="22977">MDEDYNAESVATFNRHAARYAEKYFDLPQYLPHYERLADALPPGGGRCLDLACGPGNVAAHLRQRHPQAEIWGVDGAPNMLAQAQARVPGLHTLRADCRDLSALAPPFDGAAFFFGLSYFDDADAQRVLAGLHRLLRPQAPLLLATLTGDPAASGFTNTSSGDRVCTIYRRPADVSARLAEAGFAVEELSEMPSPPNASVETLDIVLFARRL</sequence>
<dbReference type="SUPFAM" id="SSF53335">
    <property type="entry name" value="S-adenosyl-L-methionine-dependent methyltransferases"/>
    <property type="match status" value="1"/>
</dbReference>
<dbReference type="GO" id="GO:0008168">
    <property type="term" value="F:methyltransferase activity"/>
    <property type="evidence" value="ECO:0007669"/>
    <property type="project" value="UniProtKB-KW"/>
</dbReference>
<organism evidence="4 5">
    <name type="scientific">Inhella proteolytica</name>
    <dbReference type="NCBI Taxonomy" id="2795029"/>
    <lineage>
        <taxon>Bacteria</taxon>
        <taxon>Pseudomonadati</taxon>
        <taxon>Pseudomonadota</taxon>
        <taxon>Betaproteobacteria</taxon>
        <taxon>Burkholderiales</taxon>
        <taxon>Sphaerotilaceae</taxon>
        <taxon>Inhella</taxon>
    </lineage>
</organism>
<dbReference type="EMBL" id="JAEDAK010000005">
    <property type="protein sequence ID" value="MBH9577075.1"/>
    <property type="molecule type" value="Genomic_DNA"/>
</dbReference>
<dbReference type="CDD" id="cd02440">
    <property type="entry name" value="AdoMet_MTases"/>
    <property type="match status" value="1"/>
</dbReference>
<dbReference type="Proteomes" id="UP000613266">
    <property type="component" value="Unassembled WGS sequence"/>
</dbReference>
<evidence type="ECO:0000256" key="1">
    <source>
        <dbReference type="ARBA" id="ARBA00022603"/>
    </source>
</evidence>
<dbReference type="RefSeq" id="WP_198110850.1">
    <property type="nucleotide sequence ID" value="NZ_JAEDAK010000005.1"/>
</dbReference>
<gene>
    <name evidence="4" type="ORF">I7X39_09165</name>
</gene>
<keyword evidence="2" id="KW-0808">Transferase</keyword>
<name>A0A931J2Q9_9BURK</name>
<dbReference type="InterPro" id="IPR041698">
    <property type="entry name" value="Methyltransf_25"/>
</dbReference>
<protein>
    <submittedName>
        <fullName evidence="4">Class I SAM-dependent methyltransferase</fullName>
    </submittedName>
</protein>
<dbReference type="PANTHER" id="PTHR43861:SF1">
    <property type="entry name" value="TRANS-ACONITATE 2-METHYLTRANSFERASE"/>
    <property type="match status" value="1"/>
</dbReference>